<sequence length="279" mass="32352">MVKCVSQLYNVHPNSDIYVIGTGTSLRVFPISLLENKITIGLNMAWKTVPVRYSITIHPELSIPEFLPDEKPKPEITWVTKYNKTKGLVSPEQFKYAEENFYFFETEGRSNTQPPNKPSDAGRILEWVRKPTDNKLYLWTSIAQSGVNLAANMGAKNIILIGCDNCALLDNHHAHQQHTRWRDASPEERYREYYEGLAEMRPVLRDRGINLVSLTPFLSLAHPEKDFERICTETNQPKYIASKPDITPKLDYRRYYLQQIKKTIKKILLLEERQKVEGK</sequence>
<dbReference type="Proteomes" id="UP000629098">
    <property type="component" value="Unassembled WGS sequence"/>
</dbReference>
<dbReference type="AlphaFoldDB" id="A0A8J6XS64"/>
<protein>
    <submittedName>
        <fullName evidence="1">Uncharacterized protein</fullName>
    </submittedName>
</protein>
<organism evidence="1 2">
    <name type="scientific">Iningainema tapete BLCC-T55</name>
    <dbReference type="NCBI Taxonomy" id="2748662"/>
    <lineage>
        <taxon>Bacteria</taxon>
        <taxon>Bacillati</taxon>
        <taxon>Cyanobacteriota</taxon>
        <taxon>Cyanophyceae</taxon>
        <taxon>Nostocales</taxon>
        <taxon>Scytonemataceae</taxon>
        <taxon>Iningainema tapete</taxon>
    </lineage>
</organism>
<keyword evidence="2" id="KW-1185">Reference proteome</keyword>
<comment type="caution">
    <text evidence="1">The sequence shown here is derived from an EMBL/GenBank/DDBJ whole genome shotgun (WGS) entry which is preliminary data.</text>
</comment>
<reference evidence="1" key="1">
    <citation type="submission" date="2020-09" db="EMBL/GenBank/DDBJ databases">
        <title>Iningainema tapete sp. nov. (Scytonemataceae, Cyanobacteria) from greenhouses in central Florida (USA) produces two types of nodularin with biosynthetic potential for microcystin-LR and anabaenopeptins.</title>
        <authorList>
            <person name="Berthold D.E."/>
            <person name="Lefler F.W."/>
            <person name="Huang I.-S."/>
            <person name="Abdulla H."/>
            <person name="Zimba P.V."/>
            <person name="Laughinghouse H.D. IV."/>
        </authorList>
    </citation>
    <scope>NUCLEOTIDE SEQUENCE</scope>
    <source>
        <strain evidence="1">BLCCT55</strain>
    </source>
</reference>
<evidence type="ECO:0000313" key="1">
    <source>
        <dbReference type="EMBL" id="MBD2777349.1"/>
    </source>
</evidence>
<dbReference type="EMBL" id="JACXAE010000110">
    <property type="protein sequence ID" value="MBD2777349.1"/>
    <property type="molecule type" value="Genomic_DNA"/>
</dbReference>
<name>A0A8J6XS64_9CYAN</name>
<proteinExistence type="predicted"/>
<evidence type="ECO:0000313" key="2">
    <source>
        <dbReference type="Proteomes" id="UP000629098"/>
    </source>
</evidence>
<gene>
    <name evidence="1" type="ORF">ICL16_36205</name>
</gene>
<accession>A0A8J6XS64</accession>